<keyword evidence="2" id="KW-1185">Reference proteome</keyword>
<name>A0A7J7HGL8_CAMSI</name>
<dbReference type="PANTHER" id="PTHR24030:SF0">
    <property type="entry name" value="PROTEIN CMSS1"/>
    <property type="match status" value="1"/>
</dbReference>
<comment type="caution">
    <text evidence="1">The sequence shown here is derived from an EMBL/GenBank/DDBJ whole genome shotgun (WGS) entry which is preliminary data.</text>
</comment>
<dbReference type="EMBL" id="JACBKZ010000004">
    <property type="protein sequence ID" value="KAF5951745.1"/>
    <property type="molecule type" value="Genomic_DNA"/>
</dbReference>
<dbReference type="PANTHER" id="PTHR24030">
    <property type="entry name" value="PROTEIN CMSS1"/>
    <property type="match status" value="1"/>
</dbReference>
<gene>
    <name evidence="1" type="ORF">HYC85_009689</name>
</gene>
<dbReference type="Proteomes" id="UP000593564">
    <property type="component" value="Unassembled WGS sequence"/>
</dbReference>
<dbReference type="GO" id="GO:0005634">
    <property type="term" value="C:nucleus"/>
    <property type="evidence" value="ECO:0007669"/>
    <property type="project" value="TreeGrafter"/>
</dbReference>
<evidence type="ECO:0000313" key="2">
    <source>
        <dbReference type="Proteomes" id="UP000593564"/>
    </source>
</evidence>
<dbReference type="AlphaFoldDB" id="A0A7J7HGL8"/>
<protein>
    <submittedName>
        <fullName evidence="1">Uncharacterized protein</fullName>
    </submittedName>
</protein>
<proteinExistence type="predicted"/>
<reference evidence="1 2" key="2">
    <citation type="submission" date="2020-07" db="EMBL/GenBank/DDBJ databases">
        <title>Genome assembly of wild tea tree DASZ reveals pedigree and selection history of tea varieties.</title>
        <authorList>
            <person name="Zhang W."/>
        </authorList>
    </citation>
    <scope>NUCLEOTIDE SEQUENCE [LARGE SCALE GENOMIC DNA]</scope>
    <source>
        <strain evidence="2">cv. G240</strain>
        <tissue evidence="1">Leaf</tissue>
    </source>
</reference>
<organism evidence="1 2">
    <name type="scientific">Camellia sinensis</name>
    <name type="common">Tea plant</name>
    <name type="synonym">Thea sinensis</name>
    <dbReference type="NCBI Taxonomy" id="4442"/>
    <lineage>
        <taxon>Eukaryota</taxon>
        <taxon>Viridiplantae</taxon>
        <taxon>Streptophyta</taxon>
        <taxon>Embryophyta</taxon>
        <taxon>Tracheophyta</taxon>
        <taxon>Spermatophyta</taxon>
        <taxon>Magnoliopsida</taxon>
        <taxon>eudicotyledons</taxon>
        <taxon>Gunneridae</taxon>
        <taxon>Pentapetalae</taxon>
        <taxon>asterids</taxon>
        <taxon>Ericales</taxon>
        <taxon>Theaceae</taxon>
        <taxon>Camellia</taxon>
    </lineage>
</organism>
<reference evidence="2" key="1">
    <citation type="journal article" date="2020" name="Nat. Commun.">
        <title>Genome assembly of wild tea tree DASZ reveals pedigree and selection history of tea varieties.</title>
        <authorList>
            <person name="Zhang W."/>
            <person name="Zhang Y."/>
            <person name="Qiu H."/>
            <person name="Guo Y."/>
            <person name="Wan H."/>
            <person name="Zhang X."/>
            <person name="Scossa F."/>
            <person name="Alseekh S."/>
            <person name="Zhang Q."/>
            <person name="Wang P."/>
            <person name="Xu L."/>
            <person name="Schmidt M.H."/>
            <person name="Jia X."/>
            <person name="Li D."/>
            <person name="Zhu A."/>
            <person name="Guo F."/>
            <person name="Chen W."/>
            <person name="Ni D."/>
            <person name="Usadel B."/>
            <person name="Fernie A.R."/>
            <person name="Wen W."/>
        </authorList>
    </citation>
    <scope>NUCLEOTIDE SEQUENCE [LARGE SCALE GENOMIC DNA]</scope>
    <source>
        <strain evidence="2">cv. G240</strain>
    </source>
</reference>
<dbReference type="InterPro" id="IPR032704">
    <property type="entry name" value="Cms1"/>
</dbReference>
<evidence type="ECO:0000313" key="1">
    <source>
        <dbReference type="EMBL" id="KAF5951745.1"/>
    </source>
</evidence>
<sequence>MENFGVSTGSVRHLWLEGYPFSLSRLRISIYFVDYAVVKLIDMEALGLTRLAVIMLDMQTDVKGYSLFTLPRVRDELWGLYKNYLHPRLVQGDLRICLYGLILISSKKVYFEVCDSSEERKTGECRRSVNVAWFDKIKRNYEAVEQLPWIILNENIMKGRNGK</sequence>
<dbReference type="GO" id="GO:0030686">
    <property type="term" value="C:90S preribosome"/>
    <property type="evidence" value="ECO:0007669"/>
    <property type="project" value="TreeGrafter"/>
</dbReference>
<accession>A0A7J7HGL8</accession>